<gene>
    <name evidence="2" type="ORF">EC973_001895</name>
</gene>
<dbReference type="GO" id="GO:0044877">
    <property type="term" value="F:protein-containing complex binding"/>
    <property type="evidence" value="ECO:0007669"/>
    <property type="project" value="TreeGrafter"/>
</dbReference>
<name>A0A8H7BNM0_9FUNG</name>
<evidence type="ECO:0000259" key="1">
    <source>
        <dbReference type="Pfam" id="PF01370"/>
    </source>
</evidence>
<dbReference type="GO" id="GO:0005739">
    <property type="term" value="C:mitochondrion"/>
    <property type="evidence" value="ECO:0007669"/>
    <property type="project" value="TreeGrafter"/>
</dbReference>
<dbReference type="AlphaFoldDB" id="A0A8H7BNM0"/>
<sequence>MTLPLLIVGGTGLVGSAIVREAQKTNQYHLMSYSRKLPKPSQQQQNVQYFQGNALQLGSVERAVENNPHIVHTVGTLFEQPGPDGTYERINRDTALTVARAAAERFDGKKPRCMIYFSASSAPPKAFLDERYIVAKRQAEADLLDDEFKGRLRIVIFRPAFIYSYHQRQYLLPLALSMIVSSMILKPLSRREVLLADRPLLDQDVAKAVLETLSDDQVEGVCGIERMRALARAWEKRATLK</sequence>
<dbReference type="EMBL" id="JABAYA010000149">
    <property type="protein sequence ID" value="KAF7723520.1"/>
    <property type="molecule type" value="Genomic_DNA"/>
</dbReference>
<accession>A0A8H7BNM0</accession>
<dbReference type="Pfam" id="PF01370">
    <property type="entry name" value="Epimerase"/>
    <property type="match status" value="1"/>
</dbReference>
<dbReference type="InterPro" id="IPR001509">
    <property type="entry name" value="Epimerase_deHydtase"/>
</dbReference>
<dbReference type="Proteomes" id="UP000605846">
    <property type="component" value="Unassembled WGS sequence"/>
</dbReference>
<protein>
    <recommendedName>
        <fullName evidence="1">NAD-dependent epimerase/dehydratase domain-containing protein</fullName>
    </recommendedName>
</protein>
<comment type="caution">
    <text evidence="2">The sequence shown here is derived from an EMBL/GenBank/DDBJ whole genome shotgun (WGS) entry which is preliminary data.</text>
</comment>
<keyword evidence="3" id="KW-1185">Reference proteome</keyword>
<dbReference type="OrthoDB" id="276721at2759"/>
<reference evidence="2" key="1">
    <citation type="submission" date="2020-01" db="EMBL/GenBank/DDBJ databases">
        <title>Genome Sequencing of Three Apophysomyces-Like Fungal Strains Confirms a Novel Fungal Genus in the Mucoromycota with divergent Burkholderia-like Endosymbiotic Bacteria.</title>
        <authorList>
            <person name="Stajich J.E."/>
            <person name="Macias A.M."/>
            <person name="Carter-House D."/>
            <person name="Lovett B."/>
            <person name="Kasson L.R."/>
            <person name="Berry K."/>
            <person name="Grigoriev I."/>
            <person name="Chang Y."/>
            <person name="Spatafora J."/>
            <person name="Kasson M.T."/>
        </authorList>
    </citation>
    <scope>NUCLEOTIDE SEQUENCE</scope>
    <source>
        <strain evidence="2">NRRL A-21654</strain>
    </source>
</reference>
<evidence type="ECO:0000313" key="2">
    <source>
        <dbReference type="EMBL" id="KAF7723520.1"/>
    </source>
</evidence>
<dbReference type="InterPro" id="IPR036291">
    <property type="entry name" value="NAD(P)-bd_dom_sf"/>
</dbReference>
<dbReference type="SUPFAM" id="SSF51735">
    <property type="entry name" value="NAD(P)-binding Rossmann-fold domains"/>
    <property type="match status" value="1"/>
</dbReference>
<feature type="domain" description="NAD-dependent epimerase/dehydratase" evidence="1">
    <location>
        <begin position="6"/>
        <end position="211"/>
    </location>
</feature>
<organism evidence="2 3">
    <name type="scientific">Apophysomyces ossiformis</name>
    <dbReference type="NCBI Taxonomy" id="679940"/>
    <lineage>
        <taxon>Eukaryota</taxon>
        <taxon>Fungi</taxon>
        <taxon>Fungi incertae sedis</taxon>
        <taxon>Mucoromycota</taxon>
        <taxon>Mucoromycotina</taxon>
        <taxon>Mucoromycetes</taxon>
        <taxon>Mucorales</taxon>
        <taxon>Mucorineae</taxon>
        <taxon>Mucoraceae</taxon>
        <taxon>Apophysomyces</taxon>
    </lineage>
</organism>
<proteinExistence type="predicted"/>
<dbReference type="Gene3D" id="3.40.50.720">
    <property type="entry name" value="NAD(P)-binding Rossmann-like Domain"/>
    <property type="match status" value="1"/>
</dbReference>
<dbReference type="InterPro" id="IPR051207">
    <property type="entry name" value="ComplexI_NDUFA9_subunit"/>
</dbReference>
<dbReference type="PANTHER" id="PTHR12126">
    <property type="entry name" value="NADH-UBIQUINONE OXIDOREDUCTASE 39 KDA SUBUNIT-RELATED"/>
    <property type="match status" value="1"/>
</dbReference>
<dbReference type="PANTHER" id="PTHR12126:SF16">
    <property type="entry name" value="MIOREX COMPLEX COMPONENT 2"/>
    <property type="match status" value="1"/>
</dbReference>
<evidence type="ECO:0000313" key="3">
    <source>
        <dbReference type="Proteomes" id="UP000605846"/>
    </source>
</evidence>